<dbReference type="Gene3D" id="3.40.47.10">
    <property type="match status" value="1"/>
</dbReference>
<dbReference type="InterPro" id="IPR002155">
    <property type="entry name" value="Thiolase"/>
</dbReference>
<dbReference type="RefSeq" id="WP_229815599.1">
    <property type="nucleotide sequence ID" value="NZ_BMZP01000021.1"/>
</dbReference>
<dbReference type="GO" id="GO:0016746">
    <property type="term" value="F:acyltransferase activity"/>
    <property type="evidence" value="ECO:0007669"/>
    <property type="project" value="UniProtKB-KW"/>
</dbReference>
<dbReference type="InterPro" id="IPR055140">
    <property type="entry name" value="Thiolase_C_2"/>
</dbReference>
<dbReference type="Proteomes" id="UP001595683">
    <property type="component" value="Unassembled WGS sequence"/>
</dbReference>
<feature type="domain" description="Thiolase C-terminal" evidence="1">
    <location>
        <begin position="271"/>
        <end position="383"/>
    </location>
</feature>
<keyword evidence="2" id="KW-0808">Transferase</keyword>
<gene>
    <name evidence="2" type="ORF">ACFOOT_19990</name>
</gene>
<dbReference type="SUPFAM" id="SSF53901">
    <property type="entry name" value="Thiolase-like"/>
    <property type="match status" value="2"/>
</dbReference>
<comment type="caution">
    <text evidence="2">The sequence shown here is derived from an EMBL/GenBank/DDBJ whole genome shotgun (WGS) entry which is preliminary data.</text>
</comment>
<dbReference type="EMBL" id="JBHRYE010000051">
    <property type="protein sequence ID" value="MFC3673708.1"/>
    <property type="molecule type" value="Genomic_DNA"/>
</dbReference>
<dbReference type="PANTHER" id="PTHR42870">
    <property type="entry name" value="ACETYL-COA C-ACETYLTRANSFERASE"/>
    <property type="match status" value="1"/>
</dbReference>
<keyword evidence="2" id="KW-0012">Acyltransferase</keyword>
<dbReference type="PANTHER" id="PTHR42870:SF1">
    <property type="entry name" value="NON-SPECIFIC LIPID-TRANSFER PROTEIN-LIKE 2"/>
    <property type="match status" value="1"/>
</dbReference>
<reference evidence="3" key="1">
    <citation type="journal article" date="2019" name="Int. J. Syst. Evol. Microbiol.">
        <title>The Global Catalogue of Microorganisms (GCM) 10K type strain sequencing project: providing services to taxonomists for standard genome sequencing and annotation.</title>
        <authorList>
            <consortium name="The Broad Institute Genomics Platform"/>
            <consortium name="The Broad Institute Genome Sequencing Center for Infectious Disease"/>
            <person name="Wu L."/>
            <person name="Ma J."/>
        </authorList>
    </citation>
    <scope>NUCLEOTIDE SEQUENCE [LARGE SCALE GENOMIC DNA]</scope>
    <source>
        <strain evidence="3">KCTC 42224</strain>
    </source>
</reference>
<accession>A0ABV7VC23</accession>
<protein>
    <submittedName>
        <fullName evidence="2">Thiolase family protein</fullName>
        <ecNumber evidence="2">2.3.1.-</ecNumber>
    </submittedName>
</protein>
<name>A0ABV7VC23_9SPHN</name>
<keyword evidence="3" id="KW-1185">Reference proteome</keyword>
<evidence type="ECO:0000259" key="1">
    <source>
        <dbReference type="Pfam" id="PF22691"/>
    </source>
</evidence>
<dbReference type="InterPro" id="IPR016039">
    <property type="entry name" value="Thiolase-like"/>
</dbReference>
<dbReference type="EC" id="2.3.1.-" evidence="2"/>
<dbReference type="Pfam" id="PF22691">
    <property type="entry name" value="Thiolase_C_1"/>
    <property type="match status" value="1"/>
</dbReference>
<organism evidence="2 3">
    <name type="scientific">Novosphingobium pokkalii</name>
    <dbReference type="NCBI Taxonomy" id="1770194"/>
    <lineage>
        <taxon>Bacteria</taxon>
        <taxon>Pseudomonadati</taxon>
        <taxon>Pseudomonadota</taxon>
        <taxon>Alphaproteobacteria</taxon>
        <taxon>Sphingomonadales</taxon>
        <taxon>Sphingomonadaceae</taxon>
        <taxon>Novosphingobium</taxon>
    </lineage>
</organism>
<evidence type="ECO:0000313" key="3">
    <source>
        <dbReference type="Proteomes" id="UP001595683"/>
    </source>
</evidence>
<proteinExistence type="predicted"/>
<dbReference type="PIRSF" id="PIRSF000429">
    <property type="entry name" value="Ac-CoA_Ac_transf"/>
    <property type="match status" value="1"/>
</dbReference>
<dbReference type="CDD" id="cd00829">
    <property type="entry name" value="SCP-x_thiolase"/>
    <property type="match status" value="1"/>
</dbReference>
<sequence length="393" mass="41892">MIRKFEDKVRITGIGQSRIGRRLGVDPVGLAIDACIAAMADAGLERADIDGLSSHPGPLTLNGYSGAGIADVERVLRVRPRWFNSGHEFGGQTGALVEAALAVAAGLARHVLVFRCTWESTAQQRQTPAAHGESATAGIEGDFQWMVPFGAFSPANWIALYANLHMHRYGTTREQLGAIAINARANAGRNPAAIFRDPLTMEDYLSARMISTPFGLYDCDVPCDGAVAVIVSAADAARDTRKRPVRIEAVGTRLVEPWSWNNGGLDQLVLARGAAQSLWKRTDLKPADVDVAELYDGFTFNCLSWLELLGFCPIGEGGRFVEGGSRIALDGELPLNTHGGQLSAGRLQGYTFLHEACVQLRGEGGNRQVESAEVAIVSTGGGAPGGAILLTRD</sequence>
<evidence type="ECO:0000313" key="2">
    <source>
        <dbReference type="EMBL" id="MFC3673708.1"/>
    </source>
</evidence>